<evidence type="ECO:0000313" key="2">
    <source>
        <dbReference type="EMBL" id="MBK1715982.1"/>
    </source>
</evidence>
<dbReference type="Pfam" id="PF04892">
    <property type="entry name" value="VanZ"/>
    <property type="match status" value="1"/>
</dbReference>
<reference evidence="2" key="2">
    <citation type="journal article" date="2020" name="Microorganisms">
        <title>Osmotic Adaptation and Compatible Solute Biosynthesis of Phototrophic Bacteria as Revealed from Genome Analyses.</title>
        <authorList>
            <person name="Imhoff J.F."/>
            <person name="Rahn T."/>
            <person name="Kunzel S."/>
            <person name="Keller A."/>
            <person name="Neulinger S.C."/>
        </authorList>
    </citation>
    <scope>NUCLEOTIDE SEQUENCE</scope>
    <source>
        <strain evidence="2">IM 151</strain>
    </source>
</reference>
<dbReference type="InterPro" id="IPR006976">
    <property type="entry name" value="VanZ-like"/>
</dbReference>
<name>A0ABS1E4W1_RUBGE</name>
<feature type="domain" description="VanZ-like" evidence="1">
    <location>
        <begin position="28"/>
        <end position="95"/>
    </location>
</feature>
<proteinExistence type="predicted"/>
<keyword evidence="3" id="KW-1185">Reference proteome</keyword>
<protein>
    <recommendedName>
        <fullName evidence="1">VanZ-like domain-containing protein</fullName>
    </recommendedName>
</protein>
<evidence type="ECO:0000313" key="3">
    <source>
        <dbReference type="Proteomes" id="UP001041814"/>
    </source>
</evidence>
<organism evidence="2 3">
    <name type="scientific">Rubrivivax gelatinosus</name>
    <name type="common">Rhodocyclus gelatinosus</name>
    <name type="synonym">Rhodopseudomonas gelatinosa</name>
    <dbReference type="NCBI Taxonomy" id="28068"/>
    <lineage>
        <taxon>Bacteria</taxon>
        <taxon>Pseudomonadati</taxon>
        <taxon>Pseudomonadota</taxon>
        <taxon>Betaproteobacteria</taxon>
        <taxon>Burkholderiales</taxon>
        <taxon>Sphaerotilaceae</taxon>
        <taxon>Rubrivivax</taxon>
    </lineage>
</organism>
<dbReference type="Proteomes" id="UP001041814">
    <property type="component" value="Unassembled WGS sequence"/>
</dbReference>
<dbReference type="NCBIfam" id="NF037970">
    <property type="entry name" value="vanZ_1"/>
    <property type="match status" value="1"/>
</dbReference>
<sequence>MLLVSGVAWLAFTPNPPLRVAAGWDKGEHALAFALLALSAVRAFPGAPRLVCPGALLGYGVLIEIVQAYVPGRSSEAADVLADLAGILLGSLIAAGWRRIAPD</sequence>
<evidence type="ECO:0000259" key="1">
    <source>
        <dbReference type="Pfam" id="PF04892"/>
    </source>
</evidence>
<comment type="caution">
    <text evidence="2">The sequence shown here is derived from an EMBL/GenBank/DDBJ whole genome shotgun (WGS) entry which is preliminary data.</text>
</comment>
<dbReference type="EMBL" id="NRRU01000196">
    <property type="protein sequence ID" value="MBK1715982.1"/>
    <property type="molecule type" value="Genomic_DNA"/>
</dbReference>
<accession>A0ABS1E4W1</accession>
<reference evidence="2" key="1">
    <citation type="submission" date="2017-08" db="EMBL/GenBank/DDBJ databases">
        <authorList>
            <person name="Imhoff J.F."/>
            <person name="Rahn T."/>
            <person name="Kuenzel S."/>
            <person name="Neulinger S.C."/>
        </authorList>
    </citation>
    <scope>NUCLEOTIDE SEQUENCE</scope>
    <source>
        <strain evidence="2">IM 151</strain>
    </source>
</reference>
<gene>
    <name evidence="2" type="ORF">CKO43_24880</name>
</gene>